<dbReference type="GO" id="GO:0009432">
    <property type="term" value="P:SOS response"/>
    <property type="evidence" value="ECO:0007669"/>
    <property type="project" value="TreeGrafter"/>
</dbReference>
<dbReference type="GO" id="GO:0006281">
    <property type="term" value="P:DNA repair"/>
    <property type="evidence" value="ECO:0007669"/>
    <property type="project" value="UniProtKB-KW"/>
</dbReference>
<dbReference type="PROSITE" id="PS00675">
    <property type="entry name" value="SIGMA54_INTERACT_1"/>
    <property type="match status" value="1"/>
</dbReference>
<dbReference type="GO" id="GO:0006310">
    <property type="term" value="P:DNA recombination"/>
    <property type="evidence" value="ECO:0007669"/>
    <property type="project" value="InterPro"/>
</dbReference>
<gene>
    <name evidence="12" type="ORF">B5C34_11830</name>
</gene>
<dbReference type="InterPro" id="IPR027417">
    <property type="entry name" value="P-loop_NTPase"/>
</dbReference>
<keyword evidence="5 9" id="KW-0227">DNA damage</keyword>
<feature type="coiled-coil region" evidence="10">
    <location>
        <begin position="166"/>
        <end position="193"/>
    </location>
</feature>
<dbReference type="SUPFAM" id="SSF52540">
    <property type="entry name" value="P-loop containing nucleoside triphosphate hydrolases"/>
    <property type="match status" value="2"/>
</dbReference>
<accession>A0A219B729</accession>
<dbReference type="InterPro" id="IPR025662">
    <property type="entry name" value="Sigma_54_int_dom_ATP-bd_1"/>
</dbReference>
<dbReference type="Pfam" id="PF02463">
    <property type="entry name" value="SMC_N"/>
    <property type="match status" value="1"/>
</dbReference>
<dbReference type="Gene3D" id="3.40.50.300">
    <property type="entry name" value="P-loop containing nucleotide triphosphate hydrolases"/>
    <property type="match status" value="2"/>
</dbReference>
<dbReference type="InterPro" id="IPR004604">
    <property type="entry name" value="DNA_recomb/repair_RecN"/>
</dbReference>
<keyword evidence="10" id="KW-0175">Coiled coil</keyword>
<dbReference type="CDD" id="cd03241">
    <property type="entry name" value="ABC_RecN"/>
    <property type="match status" value="2"/>
</dbReference>
<keyword evidence="6" id="KW-0067">ATP-binding</keyword>
<dbReference type="OrthoDB" id="9806954at2"/>
<evidence type="ECO:0000259" key="11">
    <source>
        <dbReference type="Pfam" id="PF02463"/>
    </source>
</evidence>
<dbReference type="AlphaFoldDB" id="A0A219B729"/>
<dbReference type="InterPro" id="IPR003395">
    <property type="entry name" value="RecF/RecN/SMC_N"/>
</dbReference>
<protein>
    <recommendedName>
        <fullName evidence="3 9">DNA repair protein RecN</fullName>
    </recommendedName>
    <alternativeName>
        <fullName evidence="8 9">Recombination protein N</fullName>
    </alternativeName>
</protein>
<evidence type="ECO:0000256" key="9">
    <source>
        <dbReference type="PIRNR" id="PIRNR003128"/>
    </source>
</evidence>
<dbReference type="PANTHER" id="PTHR11059:SF0">
    <property type="entry name" value="DNA REPAIR PROTEIN RECN"/>
    <property type="match status" value="1"/>
</dbReference>
<evidence type="ECO:0000256" key="4">
    <source>
        <dbReference type="ARBA" id="ARBA00022741"/>
    </source>
</evidence>
<dbReference type="GO" id="GO:0043590">
    <property type="term" value="C:bacterial nucleoid"/>
    <property type="evidence" value="ECO:0007669"/>
    <property type="project" value="TreeGrafter"/>
</dbReference>
<evidence type="ECO:0000256" key="10">
    <source>
        <dbReference type="SAM" id="Coils"/>
    </source>
</evidence>
<feature type="domain" description="RecF/RecN/SMC N-terminal" evidence="11">
    <location>
        <begin position="14"/>
        <end position="509"/>
    </location>
</feature>
<sequence>MLTALSVRDVVLIERLDIEFGRGLVVLTGETGAGKSILLDSLGLALGMRARSGLVRSGAEKAEVTAEFSLPSAHPIHKLLAEHEVDADGEFVVRRVLKADGGSRAWINGSPVPATLLRDTGLMLVEIHGQHDERGLLDARGHRRLLDQFAGNESLLAAARSAYAGLKQASAALAEAEEAARAAEADREFVEQAVDELSAFAPQEGEETELAERRAAMMAGQRIAEDLTAVAEEFGGSDGALARLRSAARILGRVGEHHEALERSLDALDRALVELDDAENAAAEAMAALSFDQEAVDEVEARLFALRGLARKYRVAGEELPALLAEFEAKRDAAESGASRVAELQDRRDEARLAFGAACDELRKARADAGERLAVGVAAELAPLKLEAARFRVALDPLPEEAWSAEGSERVRFEISTNPGSDFGPLAAIASGGELSRFMLALKAALAAQGDAGTMIFDEIDRGVGGATASAIGDRLSKLSKETQVLVVTHSPQVAAAGDQHFRISKSATGAVAVTNVEPLSTAERTEEIARMLSGADVTDEARAQAQRLLA</sequence>
<name>A0A219B729_9SPHN</name>
<dbReference type="PANTHER" id="PTHR11059">
    <property type="entry name" value="DNA REPAIR PROTEIN RECN"/>
    <property type="match status" value="1"/>
</dbReference>
<keyword evidence="4" id="KW-0547">Nucleotide-binding</keyword>
<comment type="caution">
    <text evidence="12">The sequence shown here is derived from an EMBL/GenBank/DDBJ whole genome shotgun (WGS) entry which is preliminary data.</text>
</comment>
<evidence type="ECO:0000313" key="13">
    <source>
        <dbReference type="Proteomes" id="UP000198462"/>
    </source>
</evidence>
<dbReference type="GO" id="GO:0005524">
    <property type="term" value="F:ATP binding"/>
    <property type="evidence" value="ECO:0007669"/>
    <property type="project" value="UniProtKB-KW"/>
</dbReference>
<proteinExistence type="inferred from homology"/>
<evidence type="ECO:0000256" key="2">
    <source>
        <dbReference type="ARBA" id="ARBA00009441"/>
    </source>
</evidence>
<dbReference type="NCBIfam" id="TIGR00634">
    <property type="entry name" value="recN"/>
    <property type="match status" value="1"/>
</dbReference>
<organism evidence="12 13">
    <name type="scientific">Pacificimonas flava</name>
    <dbReference type="NCBI Taxonomy" id="1234595"/>
    <lineage>
        <taxon>Bacteria</taxon>
        <taxon>Pseudomonadati</taxon>
        <taxon>Pseudomonadota</taxon>
        <taxon>Alphaproteobacteria</taxon>
        <taxon>Sphingomonadales</taxon>
        <taxon>Sphingosinicellaceae</taxon>
        <taxon>Pacificimonas</taxon>
    </lineage>
</organism>
<evidence type="ECO:0000256" key="7">
    <source>
        <dbReference type="ARBA" id="ARBA00023204"/>
    </source>
</evidence>
<comment type="function">
    <text evidence="1 9">May be involved in recombinational repair of damaged DNA.</text>
</comment>
<dbReference type="RefSeq" id="WP_088712779.1">
    <property type="nucleotide sequence ID" value="NZ_NFZT01000001.1"/>
</dbReference>
<comment type="similarity">
    <text evidence="2 9">Belongs to the RecN family.</text>
</comment>
<keyword evidence="7 9" id="KW-0234">DNA repair</keyword>
<reference evidence="13" key="1">
    <citation type="submission" date="2017-05" db="EMBL/GenBank/DDBJ databases">
        <authorList>
            <person name="Lin X."/>
        </authorList>
    </citation>
    <scope>NUCLEOTIDE SEQUENCE [LARGE SCALE GENOMIC DNA]</scope>
    <source>
        <strain evidence="13">JLT2012</strain>
    </source>
</reference>
<feature type="coiled-coil region" evidence="10">
    <location>
        <begin position="258"/>
        <end position="288"/>
    </location>
</feature>
<evidence type="ECO:0000256" key="1">
    <source>
        <dbReference type="ARBA" id="ARBA00003618"/>
    </source>
</evidence>
<keyword evidence="13" id="KW-1185">Reference proteome</keyword>
<evidence type="ECO:0000256" key="6">
    <source>
        <dbReference type="ARBA" id="ARBA00022840"/>
    </source>
</evidence>
<evidence type="ECO:0000313" key="12">
    <source>
        <dbReference type="EMBL" id="OWV34081.1"/>
    </source>
</evidence>
<dbReference type="Proteomes" id="UP000198462">
    <property type="component" value="Unassembled WGS sequence"/>
</dbReference>
<dbReference type="EMBL" id="NFZT01000001">
    <property type="protein sequence ID" value="OWV34081.1"/>
    <property type="molecule type" value="Genomic_DNA"/>
</dbReference>
<evidence type="ECO:0000256" key="3">
    <source>
        <dbReference type="ARBA" id="ARBA00021315"/>
    </source>
</evidence>
<evidence type="ECO:0000256" key="8">
    <source>
        <dbReference type="ARBA" id="ARBA00033408"/>
    </source>
</evidence>
<evidence type="ECO:0000256" key="5">
    <source>
        <dbReference type="ARBA" id="ARBA00022763"/>
    </source>
</evidence>
<dbReference type="PIRSF" id="PIRSF003128">
    <property type="entry name" value="RecN"/>
    <property type="match status" value="1"/>
</dbReference>